<accession>A0A5C5FQY9</accession>
<dbReference type="InterPro" id="IPR013149">
    <property type="entry name" value="ADH-like_C"/>
</dbReference>
<evidence type="ECO:0000259" key="2">
    <source>
        <dbReference type="SMART" id="SM00829"/>
    </source>
</evidence>
<reference evidence="3 4" key="1">
    <citation type="submission" date="2019-03" db="EMBL/GenBank/DDBJ databases">
        <title>Rhodosporidium diobovatum UCD-FST 08-225 genome sequencing, assembly, and annotation.</title>
        <authorList>
            <person name="Fakankun I.U."/>
            <person name="Fristensky B."/>
            <person name="Levin D.B."/>
        </authorList>
    </citation>
    <scope>NUCLEOTIDE SEQUENCE [LARGE SCALE GENOMIC DNA]</scope>
    <source>
        <strain evidence="3 4">UCD-FST 08-225</strain>
    </source>
</reference>
<proteinExistence type="predicted"/>
<dbReference type="Gene3D" id="3.90.180.10">
    <property type="entry name" value="Medium-chain alcohol dehydrogenases, catalytic domain"/>
    <property type="match status" value="1"/>
</dbReference>
<dbReference type="Pfam" id="PF16884">
    <property type="entry name" value="ADH_N_2"/>
    <property type="match status" value="1"/>
</dbReference>
<dbReference type="InterPro" id="IPR041694">
    <property type="entry name" value="ADH_N_2"/>
</dbReference>
<dbReference type="EMBL" id="SOZI01000127">
    <property type="protein sequence ID" value="TNY18672.1"/>
    <property type="molecule type" value="Genomic_DNA"/>
</dbReference>
<dbReference type="AlphaFoldDB" id="A0A5C5FQY9"/>
<evidence type="ECO:0000313" key="4">
    <source>
        <dbReference type="Proteomes" id="UP000311382"/>
    </source>
</evidence>
<dbReference type="InterPro" id="IPR011032">
    <property type="entry name" value="GroES-like_sf"/>
</dbReference>
<gene>
    <name evidence="3" type="ORF">DMC30DRAFT_425720</name>
</gene>
<dbReference type="InterPro" id="IPR020843">
    <property type="entry name" value="ER"/>
</dbReference>
<dbReference type="SUPFAM" id="SSF50129">
    <property type="entry name" value="GroES-like"/>
    <property type="match status" value="1"/>
</dbReference>
<dbReference type="SUPFAM" id="SSF51735">
    <property type="entry name" value="NAD(P)-binding Rossmann-fold domains"/>
    <property type="match status" value="1"/>
</dbReference>
<keyword evidence="1" id="KW-0560">Oxidoreductase</keyword>
<dbReference type="CDD" id="cd05288">
    <property type="entry name" value="PGDH"/>
    <property type="match status" value="1"/>
</dbReference>
<dbReference type="GO" id="GO:0016628">
    <property type="term" value="F:oxidoreductase activity, acting on the CH-CH group of donors, NAD or NADP as acceptor"/>
    <property type="evidence" value="ECO:0007669"/>
    <property type="project" value="InterPro"/>
</dbReference>
<evidence type="ECO:0000313" key="3">
    <source>
        <dbReference type="EMBL" id="TNY18672.1"/>
    </source>
</evidence>
<dbReference type="OrthoDB" id="809632at2759"/>
<organism evidence="3 4">
    <name type="scientific">Rhodotorula diobovata</name>
    <dbReference type="NCBI Taxonomy" id="5288"/>
    <lineage>
        <taxon>Eukaryota</taxon>
        <taxon>Fungi</taxon>
        <taxon>Dikarya</taxon>
        <taxon>Basidiomycota</taxon>
        <taxon>Pucciniomycotina</taxon>
        <taxon>Microbotryomycetes</taxon>
        <taxon>Sporidiobolales</taxon>
        <taxon>Sporidiobolaceae</taxon>
        <taxon>Rhodotorula</taxon>
    </lineage>
</organism>
<feature type="domain" description="Enoyl reductase (ER)" evidence="2">
    <location>
        <begin position="74"/>
        <end position="336"/>
    </location>
</feature>
<dbReference type="Proteomes" id="UP000311382">
    <property type="component" value="Unassembled WGS sequence"/>
</dbReference>
<dbReference type="SMART" id="SM00829">
    <property type="entry name" value="PKS_ER"/>
    <property type="match status" value="1"/>
</dbReference>
<name>A0A5C5FQY9_9BASI</name>
<dbReference type="PANTHER" id="PTHR43205">
    <property type="entry name" value="PROSTAGLANDIN REDUCTASE"/>
    <property type="match status" value="1"/>
</dbReference>
<dbReference type="Pfam" id="PF00107">
    <property type="entry name" value="ADH_zinc_N"/>
    <property type="match status" value="1"/>
</dbReference>
<evidence type="ECO:0000256" key="1">
    <source>
        <dbReference type="ARBA" id="ARBA00023002"/>
    </source>
</evidence>
<dbReference type="PANTHER" id="PTHR43205:SF7">
    <property type="entry name" value="PROSTAGLANDIN REDUCTASE 1"/>
    <property type="match status" value="1"/>
</dbReference>
<sequence length="339" mass="36380">MVVNASLIFADVPTGAPVPGKHLKRVEEELDVAGVDLQGGILVRLTAASYDPYMKGRMRGPERKSYNQPFTLGAPLDTLAVGVVERSDVASIPKGAIFKGLLPFSEYAVISKARLDMKLGKVIENPEGLAWTTLVGAAGMPGATAWVGLYDIGKIQKGDTLFITAASGAVGQIAGQLAKRDGLTVIGSAGSDDKVAFLKEIGFDVAFNYKTTSTQEVLEQHPPTVVFENVGGETLDTILDTIQPKGRIIACGAVSQYNVPFEQRYGVKNTSNVVTKRLRYEGFIVSNHDQTEFDATMPKLIANGEIKIKEHVSKGIDNGEAFLDMLEGRNFGKAVVSFE</sequence>
<comment type="caution">
    <text evidence="3">The sequence shown here is derived from an EMBL/GenBank/DDBJ whole genome shotgun (WGS) entry which is preliminary data.</text>
</comment>
<dbReference type="FunFam" id="3.40.50.720:FF:000121">
    <property type="entry name" value="Prostaglandin reductase 2"/>
    <property type="match status" value="1"/>
</dbReference>
<dbReference type="InterPro" id="IPR036291">
    <property type="entry name" value="NAD(P)-bd_dom_sf"/>
</dbReference>
<keyword evidence="4" id="KW-1185">Reference proteome</keyword>
<protein>
    <submittedName>
        <fullName evidence="3">NAD(P)-binding protein</fullName>
    </submittedName>
</protein>
<dbReference type="InterPro" id="IPR045010">
    <property type="entry name" value="MDR_fam"/>
</dbReference>
<dbReference type="Gene3D" id="3.40.50.720">
    <property type="entry name" value="NAD(P)-binding Rossmann-like Domain"/>
    <property type="match status" value="1"/>
</dbReference>